<dbReference type="CDD" id="cd21739">
    <property type="entry name" value="NES2-NLS_ChREBP-like"/>
    <property type="match status" value="1"/>
</dbReference>
<keyword evidence="6" id="KW-0175">Coiled coil</keyword>
<dbReference type="WBParaSite" id="Smp_162080.1">
    <property type="protein sequence ID" value="Smp_162080.1"/>
    <property type="gene ID" value="Smp_162080"/>
</dbReference>
<keyword evidence="7" id="KW-1185">Reference proteome</keyword>
<keyword evidence="3" id="KW-0238">DNA-binding</keyword>
<dbReference type="GO" id="GO:0005634">
    <property type="term" value="C:nucleus"/>
    <property type="evidence" value="ECO:0007669"/>
    <property type="project" value="UniProtKB-SubCell"/>
</dbReference>
<dbReference type="PANTHER" id="PTHR15741:SF37">
    <property type="entry name" value="LD38259P"/>
    <property type="match status" value="1"/>
</dbReference>
<dbReference type="PANTHER" id="PTHR15741">
    <property type="entry name" value="BASIC HELIX-LOOP-HELIX ZIP TRANSCRIPTION FACTOR"/>
    <property type="match status" value="1"/>
</dbReference>
<dbReference type="InterPro" id="IPR052207">
    <property type="entry name" value="Max-like/E-box_TFs"/>
</dbReference>
<reference evidence="8" key="2">
    <citation type="submission" date="2018-12" db="UniProtKB">
        <authorList>
            <consortium name="WormBaseParasite"/>
        </authorList>
    </citation>
    <scope>IDENTIFICATION</scope>
    <source>
        <strain evidence="8">Puerto Rican</strain>
    </source>
</reference>
<dbReference type="Gene3D" id="4.10.280.10">
    <property type="entry name" value="Helix-loop-helix DNA-binding domain"/>
    <property type="match status" value="1"/>
</dbReference>
<reference evidence="7" key="1">
    <citation type="journal article" date="2012" name="PLoS Negl. Trop. Dis.">
        <title>A systematically improved high quality genome and transcriptome of the human blood fluke Schistosoma mansoni.</title>
        <authorList>
            <person name="Protasio A.V."/>
            <person name="Tsai I.J."/>
            <person name="Babbage A."/>
            <person name="Nichol S."/>
            <person name="Hunt M."/>
            <person name="Aslett M.A."/>
            <person name="De Silva N."/>
            <person name="Velarde G.S."/>
            <person name="Anderson T.J."/>
            <person name="Clark R.C."/>
            <person name="Davidson C."/>
            <person name="Dillon G.P."/>
            <person name="Holroyd N.E."/>
            <person name="LoVerde P.T."/>
            <person name="Lloyd C."/>
            <person name="McQuillan J."/>
            <person name="Oliveira G."/>
            <person name="Otto T.D."/>
            <person name="Parker-Manuel S.J."/>
            <person name="Quail M.A."/>
            <person name="Wilson R.A."/>
            <person name="Zerlotini A."/>
            <person name="Dunne D.W."/>
            <person name="Berriman M."/>
        </authorList>
    </citation>
    <scope>NUCLEOTIDE SEQUENCE [LARGE SCALE GENOMIC DNA]</scope>
    <source>
        <strain evidence="7">Puerto Rican</strain>
    </source>
</reference>
<comment type="subcellular location">
    <subcellularLocation>
        <location evidence="1">Nucleus</location>
    </subcellularLocation>
</comment>
<sequence>MDLKTHEVHSGHFMVSILEDSEDETDDSNNVFTENVTRYSSTDNSNQSTVRDKNRLIFENLASLFKYLEIAYSGKLTSPKWDKFRGLRFAIKYKIRLNNIVWREYHMQYVKKLKPVVVQFQTPIYEDHSKTEAVILEGKYWKRRVSTLRKEYSLWRVFAKNRIYTSQNRQIIQCANELLEGSDLCPYQFSDLSKSTSSKLMEEIMMDIDENLDLFLDQPITFPNRRDLPILGNADIMQPGLQQLQPDRSSCNDISCNIFQSVEPYSTFQCSSSDAHSCEYTWSSSDYQFNKYMCEATFSSTTLPLPETKQSRNPPLVERLGVVDSSSQICSSFLSGNLKSGLLDLATTSSEGCGPYLNNSVSEADYHGPHPYRPSFPVSHKRYFLHQPRVAGQHQSSNHSVGMESKYGLTTGSIHTKGHVAEPIQSFGYCVESNKEKGDHTNKSALLNALLRGSSISQNSNSPSDCMDTSAFQETSKCSSPLLCNALSNSGNCFDSSPNKHLIHLNDSSNKSVQAKKGSNLLTNTKGFSDSYTHPGYSYNDHSSITSINTVQNVDIPRINSLNVADNISVPVANYGGSSDCSVTQNHEPDLSVLTPTVSRADGSSFLISHNLLVKNCRTEPISFGVNDLLMRSSNKYFNNTEVISQQSSVDLHKSLGLPLERKNSNVQTLDPKGSVLDSTQGNPNYLVDVSTVPSQNSQDSTLIFKGNNGLSTQIHGNLSVSSNTGFNFSSRNSGSCTIPISSLSESNMFALPSSEIRNAYTEDSNSELETLVPGSWTEPQIFPHVTNITLNDMDQLPKVSVTSDKCLNVSKIIESNPSMLGRSSSAGNLFSLQHNQIPSCSIQGSATTTSSFGSTEILSPMFSNHKGFLYATSPSCSPPSISEQNDQQAKHILGNSSEERRRQSMQSGLQTLRQLLKLHSNLDNLGGSNRLAARRHLSNLEMPAISVTYSFGDTDMPSEMLSVGLRPSNGLDFTSDEQMISSGTEVGGTARASKAATLRSAAELIRKLRDERNVLETQCTNLKGEVKALKSAINLFCEKLPPSNSSSTRSISDQNLNSYYSEWFRAYVLKQTEVNWKFYIFSLIIGRIFKSYCNTTISSSRDQFIRSVYGWLDASCSLVQLRPAVMQALCTLGKTTSVLQEPNKLPEQSRSLSITNLL</sequence>
<evidence type="ECO:0000256" key="5">
    <source>
        <dbReference type="ARBA" id="ARBA00023242"/>
    </source>
</evidence>
<evidence type="ECO:0000313" key="8">
    <source>
        <dbReference type="WBParaSite" id="Smp_162080.1"/>
    </source>
</evidence>
<evidence type="ECO:0000313" key="7">
    <source>
        <dbReference type="Proteomes" id="UP000008854"/>
    </source>
</evidence>
<dbReference type="Proteomes" id="UP000008854">
    <property type="component" value="Unassembled WGS sequence"/>
</dbReference>
<dbReference type="GO" id="GO:0000978">
    <property type="term" value="F:RNA polymerase II cis-regulatory region sequence-specific DNA binding"/>
    <property type="evidence" value="ECO:0007669"/>
    <property type="project" value="TreeGrafter"/>
</dbReference>
<evidence type="ECO:0000256" key="6">
    <source>
        <dbReference type="SAM" id="Coils"/>
    </source>
</evidence>
<keyword evidence="2" id="KW-0805">Transcription regulation</keyword>
<dbReference type="STRING" id="6183.A0A3Q0KRH3"/>
<dbReference type="InParanoid" id="A0A3Q0KRH3"/>
<keyword evidence="5" id="KW-0539">Nucleus</keyword>
<evidence type="ECO:0000256" key="2">
    <source>
        <dbReference type="ARBA" id="ARBA00023015"/>
    </source>
</evidence>
<dbReference type="FunCoup" id="A0A3Q0KRH3">
    <property type="interactions" value="514"/>
</dbReference>
<keyword evidence="4" id="KW-0804">Transcription</keyword>
<dbReference type="GO" id="GO:0000981">
    <property type="term" value="F:DNA-binding transcription factor activity, RNA polymerase II-specific"/>
    <property type="evidence" value="ECO:0007669"/>
    <property type="project" value="TreeGrafter"/>
</dbReference>
<protein>
    <submittedName>
        <fullName evidence="8">BHLH domain-containing protein</fullName>
    </submittedName>
</protein>
<evidence type="ECO:0000256" key="1">
    <source>
        <dbReference type="ARBA" id="ARBA00004123"/>
    </source>
</evidence>
<dbReference type="SUPFAM" id="SSF47459">
    <property type="entry name" value="HLH, helix-loop-helix DNA-binding domain"/>
    <property type="match status" value="1"/>
</dbReference>
<organism evidence="7 8">
    <name type="scientific">Schistosoma mansoni</name>
    <name type="common">Blood fluke</name>
    <dbReference type="NCBI Taxonomy" id="6183"/>
    <lineage>
        <taxon>Eukaryota</taxon>
        <taxon>Metazoa</taxon>
        <taxon>Spiralia</taxon>
        <taxon>Lophotrochozoa</taxon>
        <taxon>Platyhelminthes</taxon>
        <taxon>Trematoda</taxon>
        <taxon>Digenea</taxon>
        <taxon>Strigeidida</taxon>
        <taxon>Schistosomatoidea</taxon>
        <taxon>Schistosomatidae</taxon>
        <taxon>Schistosoma</taxon>
    </lineage>
</organism>
<dbReference type="GO" id="GO:0046983">
    <property type="term" value="F:protein dimerization activity"/>
    <property type="evidence" value="ECO:0007669"/>
    <property type="project" value="InterPro"/>
</dbReference>
<dbReference type="AlphaFoldDB" id="A0A3Q0KRH3"/>
<accession>A0A3Q0KRH3</accession>
<evidence type="ECO:0000256" key="4">
    <source>
        <dbReference type="ARBA" id="ARBA00023163"/>
    </source>
</evidence>
<evidence type="ECO:0000256" key="3">
    <source>
        <dbReference type="ARBA" id="ARBA00023125"/>
    </source>
</evidence>
<name>A0A3Q0KRH3_SCHMA</name>
<dbReference type="InterPro" id="IPR036638">
    <property type="entry name" value="HLH_DNA-bd_sf"/>
</dbReference>
<proteinExistence type="predicted"/>
<feature type="coiled-coil region" evidence="6">
    <location>
        <begin position="999"/>
        <end position="1033"/>
    </location>
</feature>